<accession>A0A175JL32</accession>
<evidence type="ECO:0000256" key="2">
    <source>
        <dbReference type="SAM" id="MobiDB-lite"/>
    </source>
</evidence>
<reference evidence="3 4" key="1">
    <citation type="submission" date="2016-05" db="EMBL/GenBank/DDBJ databases">
        <title>First whole genome sequencing of Entamoeba histolytica HM1:IMSS-clone-6.</title>
        <authorList>
            <person name="Mukherjee Avik.K."/>
            <person name="Izumyama S."/>
            <person name="Nakada-Tsukui K."/>
            <person name="Nozaki T."/>
        </authorList>
    </citation>
    <scope>NUCLEOTIDE SEQUENCE [LARGE SCALE GENOMIC DNA]</scope>
    <source>
        <strain evidence="3 4">HM1:IMSS clone 6</strain>
    </source>
</reference>
<evidence type="ECO:0000256" key="1">
    <source>
        <dbReference type="SAM" id="Coils"/>
    </source>
</evidence>
<gene>
    <name evidence="3" type="ORF">CL6EHI_c00080</name>
</gene>
<name>A0A175JL32_ENTHI</name>
<organism evidence="3 4">
    <name type="scientific">Entamoeba histolytica</name>
    <dbReference type="NCBI Taxonomy" id="5759"/>
    <lineage>
        <taxon>Eukaryota</taxon>
        <taxon>Amoebozoa</taxon>
        <taxon>Evosea</taxon>
        <taxon>Archamoebae</taxon>
        <taxon>Mastigamoebida</taxon>
        <taxon>Entamoebidae</taxon>
        <taxon>Entamoeba</taxon>
    </lineage>
</organism>
<proteinExistence type="predicted"/>
<keyword evidence="1" id="KW-0175">Coiled coil</keyword>
<feature type="compositionally biased region" description="Polar residues" evidence="2">
    <location>
        <begin position="10"/>
        <end position="34"/>
    </location>
</feature>
<evidence type="ECO:0000313" key="4">
    <source>
        <dbReference type="Proteomes" id="UP000078387"/>
    </source>
</evidence>
<dbReference type="EMBL" id="BDEQ01000001">
    <property type="protein sequence ID" value="GAT94235.1"/>
    <property type="molecule type" value="Genomic_DNA"/>
</dbReference>
<feature type="coiled-coil region" evidence="1">
    <location>
        <begin position="45"/>
        <end position="72"/>
    </location>
</feature>
<dbReference type="Proteomes" id="UP000078387">
    <property type="component" value="Unassembled WGS sequence"/>
</dbReference>
<protein>
    <submittedName>
        <fullName evidence="3">Uncharacterized protein</fullName>
    </submittedName>
</protein>
<sequence length="77" mass="9008">MSVITDHSDSQPNETDSCGKSPPSTECVEQSPMNEDSPKKIEQTLETLQNDLQFYREKYEYLQQENTLLKKQLHFKK</sequence>
<comment type="caution">
    <text evidence="3">The sequence shown here is derived from an EMBL/GenBank/DDBJ whole genome shotgun (WGS) entry which is preliminary data.</text>
</comment>
<feature type="region of interest" description="Disordered" evidence="2">
    <location>
        <begin position="1"/>
        <end position="38"/>
    </location>
</feature>
<evidence type="ECO:0000313" key="3">
    <source>
        <dbReference type="EMBL" id="GAT94235.1"/>
    </source>
</evidence>
<dbReference type="AlphaFoldDB" id="A0A175JL32"/>